<keyword evidence="6" id="KW-1185">Reference proteome</keyword>
<feature type="coiled-coil region" evidence="3">
    <location>
        <begin position="285"/>
        <end position="368"/>
    </location>
</feature>
<dbReference type="VEuPathDB" id="TriTrypDB:TEOVI_000583000"/>
<accession>A0A1G4HYB9</accession>
<evidence type="ECO:0000313" key="6">
    <source>
        <dbReference type="Proteomes" id="UP000195570"/>
    </source>
</evidence>
<evidence type="ECO:0000256" key="2">
    <source>
        <dbReference type="PROSITE-ProRule" id="PRU00192"/>
    </source>
</evidence>
<dbReference type="Pfam" id="PF14604">
    <property type="entry name" value="SH3_9"/>
    <property type="match status" value="1"/>
</dbReference>
<proteinExistence type="predicted"/>
<keyword evidence="1 2" id="KW-0728">SH3 domain</keyword>
<sequence>MSIACALDDYEGPGRHYLRFREGDLIFVMEKHPSGWWTGKTLEGVRGLLPSSLMEEVDVGCPSEELLRDFFVLQSARGVKFERPPYVPPPLSGRDALPQDENGSDELNIVQLLEGIQFQLIQRDASCRRLLECVNDMERDSIRYHGATHFVPKEQTSDYQGGEQEVHCLNSADKTTMVNLVNELSSLLVEIKSRECPAPTKFPSCVAELFSGKEAYVNENSLYRELLYERLRQCHREVRDTGVELSALSKQIQEARYNICQERQRLVRRIVIRDAKVRALLSYWAEQAEEIKMKYREEKRRYSSLSASNSAEEEERLRQAIAEGRERYIAAEDEHNHWEREAKKLKVHLQQRAELEEMSRALRQATESEMLLRRAPTPNGTTRI</sequence>
<organism evidence="5 6">
    <name type="scientific">Trypanosoma equiperdum</name>
    <dbReference type="NCBI Taxonomy" id="5694"/>
    <lineage>
        <taxon>Eukaryota</taxon>
        <taxon>Discoba</taxon>
        <taxon>Euglenozoa</taxon>
        <taxon>Kinetoplastea</taxon>
        <taxon>Metakinetoplastina</taxon>
        <taxon>Trypanosomatida</taxon>
        <taxon>Trypanosomatidae</taxon>
        <taxon>Trypanosoma</taxon>
    </lineage>
</organism>
<name>A0A1G4HYB9_TRYEQ</name>
<feature type="domain" description="SH3" evidence="4">
    <location>
        <begin position="1"/>
        <end position="59"/>
    </location>
</feature>
<dbReference type="SUPFAM" id="SSF50044">
    <property type="entry name" value="SH3-domain"/>
    <property type="match status" value="1"/>
</dbReference>
<protein>
    <submittedName>
        <fullName evidence="5">Conserved protein</fullName>
    </submittedName>
</protein>
<evidence type="ECO:0000256" key="1">
    <source>
        <dbReference type="ARBA" id="ARBA00022443"/>
    </source>
</evidence>
<dbReference type="GeneID" id="92379769"/>
<dbReference type="Gene3D" id="2.30.30.40">
    <property type="entry name" value="SH3 Domains"/>
    <property type="match status" value="1"/>
</dbReference>
<reference evidence="5" key="1">
    <citation type="submission" date="2016-09" db="EMBL/GenBank/DDBJ databases">
        <authorList>
            <person name="Hebert L."/>
            <person name="Moumen B."/>
        </authorList>
    </citation>
    <scope>NUCLEOTIDE SEQUENCE [LARGE SCALE GENOMIC DNA]</scope>
    <source>
        <strain evidence="5">OVI</strain>
    </source>
</reference>
<dbReference type="PROSITE" id="PS50002">
    <property type="entry name" value="SH3"/>
    <property type="match status" value="1"/>
</dbReference>
<gene>
    <name evidence="5" type="ORF">TEOVI_000583000</name>
</gene>
<dbReference type="SMART" id="SM00326">
    <property type="entry name" value="SH3"/>
    <property type="match status" value="1"/>
</dbReference>
<evidence type="ECO:0000313" key="5">
    <source>
        <dbReference type="EMBL" id="SCU64287.1"/>
    </source>
</evidence>
<evidence type="ECO:0000256" key="3">
    <source>
        <dbReference type="SAM" id="Coils"/>
    </source>
</evidence>
<dbReference type="CDD" id="cd00174">
    <property type="entry name" value="SH3"/>
    <property type="match status" value="1"/>
</dbReference>
<dbReference type="InterPro" id="IPR001452">
    <property type="entry name" value="SH3_domain"/>
</dbReference>
<keyword evidence="3" id="KW-0175">Coiled coil</keyword>
<evidence type="ECO:0000259" key="4">
    <source>
        <dbReference type="PROSITE" id="PS50002"/>
    </source>
</evidence>
<dbReference type="Proteomes" id="UP000195570">
    <property type="component" value="Unassembled WGS sequence"/>
</dbReference>
<dbReference type="RefSeq" id="XP_067076069.1">
    <property type="nucleotide sequence ID" value="XM_067219968.1"/>
</dbReference>
<comment type="caution">
    <text evidence="5">The sequence shown here is derived from an EMBL/GenBank/DDBJ whole genome shotgun (WGS) entry which is preliminary data.</text>
</comment>
<dbReference type="InterPro" id="IPR036028">
    <property type="entry name" value="SH3-like_dom_sf"/>
</dbReference>
<dbReference type="EMBL" id="CZPT02000030">
    <property type="protein sequence ID" value="SCU64287.1"/>
    <property type="molecule type" value="Genomic_DNA"/>
</dbReference>
<dbReference type="AlphaFoldDB" id="A0A1G4HYB9"/>